<evidence type="ECO:0000259" key="1">
    <source>
        <dbReference type="Pfam" id="PF03992"/>
    </source>
</evidence>
<dbReference type="SUPFAM" id="SSF54909">
    <property type="entry name" value="Dimeric alpha+beta barrel"/>
    <property type="match status" value="1"/>
</dbReference>
<dbReference type="EMBL" id="FZNR01000018">
    <property type="protein sequence ID" value="SNS56374.1"/>
    <property type="molecule type" value="Genomic_DNA"/>
</dbReference>
<dbReference type="AlphaFoldDB" id="A0A239FJX0"/>
<sequence>MTIELARFTIHEGAETQLLAERPAMVDALRARFPGCLAAYLTREDDGGWLDVLMWRSRAEAEEAARAVDSVPECAAWFRHIAESGGLRHVEVVAAWP</sequence>
<dbReference type="InterPro" id="IPR011008">
    <property type="entry name" value="Dimeric_a/b-barrel"/>
</dbReference>
<accession>A0A239FJX0</accession>
<proteinExistence type="predicted"/>
<reference evidence="2 3" key="1">
    <citation type="submission" date="2017-06" db="EMBL/GenBank/DDBJ databases">
        <authorList>
            <person name="Kim H.J."/>
            <person name="Triplett B.A."/>
        </authorList>
    </citation>
    <scope>NUCLEOTIDE SEQUENCE [LARGE SCALE GENOMIC DNA]</scope>
    <source>
        <strain evidence="2 3">DSM 43151</strain>
    </source>
</reference>
<dbReference type="Proteomes" id="UP000198415">
    <property type="component" value="Unassembled WGS sequence"/>
</dbReference>
<keyword evidence="3" id="KW-1185">Reference proteome</keyword>
<dbReference type="OrthoDB" id="255603at2"/>
<keyword evidence="2" id="KW-0560">Oxidoreductase</keyword>
<dbReference type="RefSeq" id="WP_089297319.1">
    <property type="nucleotide sequence ID" value="NZ_BOMU01000078.1"/>
</dbReference>
<evidence type="ECO:0000313" key="3">
    <source>
        <dbReference type="Proteomes" id="UP000198415"/>
    </source>
</evidence>
<dbReference type="GO" id="GO:0004497">
    <property type="term" value="F:monooxygenase activity"/>
    <property type="evidence" value="ECO:0007669"/>
    <property type="project" value="UniProtKB-KW"/>
</dbReference>
<keyword evidence="2" id="KW-0503">Monooxygenase</keyword>
<protein>
    <submittedName>
        <fullName evidence="2">Antibiotic biosynthesis monooxygenase</fullName>
    </submittedName>
</protein>
<name>A0A239FJX0_9ACTN</name>
<feature type="domain" description="ABM" evidence="1">
    <location>
        <begin position="1"/>
        <end position="63"/>
    </location>
</feature>
<organism evidence="2 3">
    <name type="scientific">Actinoplanes regularis</name>
    <dbReference type="NCBI Taxonomy" id="52697"/>
    <lineage>
        <taxon>Bacteria</taxon>
        <taxon>Bacillati</taxon>
        <taxon>Actinomycetota</taxon>
        <taxon>Actinomycetes</taxon>
        <taxon>Micromonosporales</taxon>
        <taxon>Micromonosporaceae</taxon>
        <taxon>Actinoplanes</taxon>
    </lineage>
</organism>
<dbReference type="InterPro" id="IPR007138">
    <property type="entry name" value="ABM_dom"/>
</dbReference>
<gene>
    <name evidence="2" type="ORF">SAMN06264365_11885</name>
</gene>
<dbReference type="Pfam" id="PF03992">
    <property type="entry name" value="ABM"/>
    <property type="match status" value="1"/>
</dbReference>
<evidence type="ECO:0000313" key="2">
    <source>
        <dbReference type="EMBL" id="SNS56374.1"/>
    </source>
</evidence>